<protein>
    <submittedName>
        <fullName evidence="2">Uncharacterized protein</fullName>
    </submittedName>
</protein>
<feature type="compositionally biased region" description="Low complexity" evidence="1">
    <location>
        <begin position="73"/>
        <end position="88"/>
    </location>
</feature>
<dbReference type="Proteomes" id="UP001281614">
    <property type="component" value="Unassembled WGS sequence"/>
</dbReference>
<sequence length="184" mass="20420">MYQQQRSNGLPPRDSRLTPRQALYLSRLRAVQNGGHQQATGEEMRPLRQPATAPVVQGRDGVRSGSIKSHLPQASSLISSQESSQQRSEMQDDGLELVNYFSDNFSAQQQVLSDISGRTDRLPAMEKELRKLIDSILPTLKERIEDLSVKVESFHKMIESAGAIVVPEALDTDGVDLGDMSNLF</sequence>
<evidence type="ECO:0000313" key="2">
    <source>
        <dbReference type="EMBL" id="KAK2742894.1"/>
    </source>
</evidence>
<organism evidence="2 3">
    <name type="scientific">Colletotrichum kahawae</name>
    <name type="common">Coffee berry disease fungus</name>
    <dbReference type="NCBI Taxonomy" id="34407"/>
    <lineage>
        <taxon>Eukaryota</taxon>
        <taxon>Fungi</taxon>
        <taxon>Dikarya</taxon>
        <taxon>Ascomycota</taxon>
        <taxon>Pezizomycotina</taxon>
        <taxon>Sordariomycetes</taxon>
        <taxon>Hypocreomycetidae</taxon>
        <taxon>Glomerellales</taxon>
        <taxon>Glomerellaceae</taxon>
        <taxon>Colletotrichum</taxon>
        <taxon>Colletotrichum gloeosporioides species complex</taxon>
    </lineage>
</organism>
<dbReference type="AlphaFoldDB" id="A0AAD9Y9R9"/>
<keyword evidence="3" id="KW-1185">Reference proteome</keyword>
<gene>
    <name evidence="2" type="ORF">CKAH01_18436</name>
</gene>
<evidence type="ECO:0000313" key="3">
    <source>
        <dbReference type="Proteomes" id="UP001281614"/>
    </source>
</evidence>
<proteinExistence type="predicted"/>
<name>A0AAD9Y9R9_COLKA</name>
<comment type="caution">
    <text evidence="2">The sequence shown here is derived from an EMBL/GenBank/DDBJ whole genome shotgun (WGS) entry which is preliminary data.</text>
</comment>
<feature type="region of interest" description="Disordered" evidence="1">
    <location>
        <begin position="32"/>
        <end position="91"/>
    </location>
</feature>
<accession>A0AAD9Y9R9</accession>
<dbReference type="EMBL" id="VYYT01000324">
    <property type="protein sequence ID" value="KAK2742894.1"/>
    <property type="molecule type" value="Genomic_DNA"/>
</dbReference>
<reference evidence="2" key="1">
    <citation type="submission" date="2023-02" db="EMBL/GenBank/DDBJ databases">
        <title>Colletotrichum kahawae CIFC_Que2 genome sequencing and assembly.</title>
        <authorList>
            <person name="Baroncelli R."/>
        </authorList>
    </citation>
    <scope>NUCLEOTIDE SEQUENCE</scope>
    <source>
        <strain evidence="2">CIFC_Que2</strain>
    </source>
</reference>
<evidence type="ECO:0000256" key="1">
    <source>
        <dbReference type="SAM" id="MobiDB-lite"/>
    </source>
</evidence>